<keyword evidence="2" id="KW-1185">Reference proteome</keyword>
<reference evidence="1 2" key="1">
    <citation type="submission" date="2018-05" db="EMBL/GenBank/DDBJ databases">
        <title>Whole genome sequencing for identification of molecular markers to develop diagnostic detection tools for the regulated plant pathogen Lachnellula willkommii.</title>
        <authorList>
            <person name="Giroux E."/>
            <person name="Bilodeau G."/>
        </authorList>
    </citation>
    <scope>NUCLEOTIDE SEQUENCE [LARGE SCALE GENOMIC DNA]</scope>
    <source>
        <strain evidence="1 2">CBS 203.66</strain>
    </source>
</reference>
<dbReference type="EMBL" id="QGMF01000753">
    <property type="protein sequence ID" value="TVY14151.1"/>
    <property type="molecule type" value="Genomic_DNA"/>
</dbReference>
<protein>
    <submittedName>
        <fullName evidence="1">Uncharacterized protein</fullName>
    </submittedName>
</protein>
<evidence type="ECO:0000313" key="1">
    <source>
        <dbReference type="EMBL" id="TVY14151.1"/>
    </source>
</evidence>
<sequence length="163" mass="17871">MSASGEAPLVILQGTPAFLGFVEKAARDTHNKTSSTREKLAKLDFTSSCEDVHKEFKRSYLDKIQPGSSTAMILDPNKIKSYWQPTPWVLTGGSFRIPSDISAVAIPLVKDGNPRIEYYDSRGVTSPVDWNVGSVIYLAGDASLITDGRGNTSFIFIMFTMDT</sequence>
<name>A0A8T9B445_9HELO</name>
<dbReference type="Proteomes" id="UP000469559">
    <property type="component" value="Unassembled WGS sequence"/>
</dbReference>
<gene>
    <name evidence="1" type="ORF">LARI1_G007777</name>
</gene>
<evidence type="ECO:0000313" key="2">
    <source>
        <dbReference type="Proteomes" id="UP000469559"/>
    </source>
</evidence>
<comment type="caution">
    <text evidence="1">The sequence shown here is derived from an EMBL/GenBank/DDBJ whole genome shotgun (WGS) entry which is preliminary data.</text>
</comment>
<organism evidence="1 2">
    <name type="scientific">Lachnellula arida</name>
    <dbReference type="NCBI Taxonomy" id="1316785"/>
    <lineage>
        <taxon>Eukaryota</taxon>
        <taxon>Fungi</taxon>
        <taxon>Dikarya</taxon>
        <taxon>Ascomycota</taxon>
        <taxon>Pezizomycotina</taxon>
        <taxon>Leotiomycetes</taxon>
        <taxon>Helotiales</taxon>
        <taxon>Lachnaceae</taxon>
        <taxon>Lachnellula</taxon>
    </lineage>
</organism>
<proteinExistence type="predicted"/>
<dbReference type="OrthoDB" id="3492035at2759"/>
<dbReference type="AlphaFoldDB" id="A0A8T9B445"/>
<accession>A0A8T9B445</accession>